<organism evidence="1 2">
    <name type="scientific">Acrobeloides nanus</name>
    <dbReference type="NCBI Taxonomy" id="290746"/>
    <lineage>
        <taxon>Eukaryota</taxon>
        <taxon>Metazoa</taxon>
        <taxon>Ecdysozoa</taxon>
        <taxon>Nematoda</taxon>
        <taxon>Chromadorea</taxon>
        <taxon>Rhabditida</taxon>
        <taxon>Tylenchina</taxon>
        <taxon>Cephalobomorpha</taxon>
        <taxon>Cephaloboidea</taxon>
        <taxon>Cephalobidae</taxon>
        <taxon>Acrobeloides</taxon>
    </lineage>
</organism>
<proteinExistence type="predicted"/>
<dbReference type="Proteomes" id="UP000887540">
    <property type="component" value="Unplaced"/>
</dbReference>
<name>A0A914EJV4_9BILA</name>
<evidence type="ECO:0000313" key="1">
    <source>
        <dbReference type="Proteomes" id="UP000887540"/>
    </source>
</evidence>
<sequence length="127" mass="15078">MANQMANGEEDKVREDNQKIAKHKLKYETQETIVKIATVEIYYVNMVVFKAPRLMERLHIRYAERISRKDGVDTEYNEGRCYGMMIRKRNRKYTIDLHKVCKNFGMLISTAIHELCHVIVRELDIVE</sequence>
<dbReference type="WBParaSite" id="ACRNAN_scaffold8658.g15633.t1">
    <property type="protein sequence ID" value="ACRNAN_scaffold8658.g15633.t1"/>
    <property type="gene ID" value="ACRNAN_scaffold8658.g15633"/>
</dbReference>
<evidence type="ECO:0000313" key="2">
    <source>
        <dbReference type="WBParaSite" id="ACRNAN_scaffold8658.g15633.t1"/>
    </source>
</evidence>
<reference evidence="2" key="1">
    <citation type="submission" date="2022-11" db="UniProtKB">
        <authorList>
            <consortium name="WormBaseParasite"/>
        </authorList>
    </citation>
    <scope>IDENTIFICATION</scope>
</reference>
<dbReference type="AlphaFoldDB" id="A0A914EJV4"/>
<keyword evidence="1" id="KW-1185">Reference proteome</keyword>
<protein>
    <submittedName>
        <fullName evidence="2">SprT-like domain-containing protein</fullName>
    </submittedName>
</protein>
<accession>A0A914EJV4</accession>